<dbReference type="STRING" id="1610489.SAMN06295981_2223"/>
<reference evidence="2" key="2">
    <citation type="submission" date="2017-04" db="EMBL/GenBank/DDBJ databases">
        <authorList>
            <person name="Afonso C.L."/>
            <person name="Miller P.J."/>
            <person name="Scott M.A."/>
            <person name="Spackman E."/>
            <person name="Goraichik I."/>
            <person name="Dimitrov K.M."/>
            <person name="Suarez D.L."/>
            <person name="Swayne D.E."/>
        </authorList>
    </citation>
    <scope>NUCLEOTIDE SEQUENCE [LARGE SCALE GENOMIC DNA]</scope>
    <source>
        <strain evidence="2">VDS</strain>
    </source>
</reference>
<dbReference type="EMBL" id="JAAYSN010000246">
    <property type="protein sequence ID" value="NLP39854.1"/>
    <property type="molecule type" value="Genomic_DNA"/>
</dbReference>
<reference evidence="3" key="1">
    <citation type="submission" date="2017-04" db="EMBL/GenBank/DDBJ databases">
        <authorList>
            <person name="Varghese N."/>
            <person name="Submissions S."/>
        </authorList>
    </citation>
    <scope>NUCLEOTIDE SEQUENCE [LARGE SCALE GENOMIC DNA]</scope>
    <source>
        <strain evidence="3">VDS</strain>
    </source>
</reference>
<proteinExistence type="predicted"/>
<dbReference type="Proteomes" id="UP000193309">
    <property type="component" value="Unassembled WGS sequence"/>
</dbReference>
<dbReference type="RefSeq" id="WP_085550311.1">
    <property type="nucleotide sequence ID" value="NZ_FXAR01000008.1"/>
</dbReference>
<dbReference type="Proteomes" id="UP000568696">
    <property type="component" value="Unassembled WGS sequence"/>
</dbReference>
<keyword evidence="3" id="KW-1185">Reference proteome</keyword>
<reference evidence="1 4" key="3">
    <citation type="journal article" date="2020" name="Biotechnol. Biofuels">
        <title>New insights from the biogas microbiome by comprehensive genome-resolved metagenomics of nearly 1600 species originating from multiple anaerobic digesters.</title>
        <authorList>
            <person name="Campanaro S."/>
            <person name="Treu L."/>
            <person name="Rodriguez-R L.M."/>
            <person name="Kovalovszki A."/>
            <person name="Ziels R.M."/>
            <person name="Maus I."/>
            <person name="Zhu X."/>
            <person name="Kougias P.G."/>
            <person name="Basile A."/>
            <person name="Luo G."/>
            <person name="Schluter A."/>
            <person name="Konstantinidis K.T."/>
            <person name="Angelidaki I."/>
        </authorList>
    </citation>
    <scope>NUCLEOTIDE SEQUENCE [LARGE SCALE GENOMIC DNA]</scope>
    <source>
        <strain evidence="1">AS23ysBPME_344</strain>
    </source>
</reference>
<protein>
    <recommendedName>
        <fullName evidence="5">Secreted protein</fullName>
    </recommendedName>
</protein>
<dbReference type="AlphaFoldDB" id="A0A1X7K4G9"/>
<evidence type="ECO:0000313" key="3">
    <source>
        <dbReference type="Proteomes" id="UP000193309"/>
    </source>
</evidence>
<gene>
    <name evidence="1" type="ORF">GX356_09085</name>
    <name evidence="2" type="ORF">SAMN06295981_2223</name>
</gene>
<organism evidence="2 3">
    <name type="scientific">Corynebacterium pollutisoli</name>
    <dbReference type="NCBI Taxonomy" id="1610489"/>
    <lineage>
        <taxon>Bacteria</taxon>
        <taxon>Bacillati</taxon>
        <taxon>Actinomycetota</taxon>
        <taxon>Actinomycetes</taxon>
        <taxon>Mycobacteriales</taxon>
        <taxon>Corynebacteriaceae</taxon>
        <taxon>Corynebacterium</taxon>
    </lineage>
</organism>
<name>A0A1X7K4G9_9CORY</name>
<evidence type="ECO:0000313" key="2">
    <source>
        <dbReference type="EMBL" id="SMG35604.1"/>
    </source>
</evidence>
<dbReference type="OrthoDB" id="4413502at2"/>
<evidence type="ECO:0008006" key="5">
    <source>
        <dbReference type="Google" id="ProtNLM"/>
    </source>
</evidence>
<sequence>MLIGLGVVVSACSPPQEQPSDVKVDTATSFRAAPASQVVSSTSAAPAPLPGVIECVGAPEFEPESLALACADDDDRLVDITWDTWTPEKATGTAVRETTERGRTERTRDVEVELSEPVRSPQGLVFTRVTVDDEEIIL</sequence>
<evidence type="ECO:0000313" key="1">
    <source>
        <dbReference type="EMBL" id="NLP39854.1"/>
    </source>
</evidence>
<evidence type="ECO:0000313" key="4">
    <source>
        <dbReference type="Proteomes" id="UP000568696"/>
    </source>
</evidence>
<dbReference type="EMBL" id="FXAR01000008">
    <property type="protein sequence ID" value="SMG35604.1"/>
    <property type="molecule type" value="Genomic_DNA"/>
</dbReference>
<accession>A0A1X7K4G9</accession>